<evidence type="ECO:0000256" key="5">
    <source>
        <dbReference type="ARBA" id="ARBA00022529"/>
    </source>
</evidence>
<feature type="disulfide bond" evidence="12">
    <location>
        <begin position="336"/>
        <end position="424"/>
    </location>
</feature>
<dbReference type="GO" id="GO:0042742">
    <property type="term" value="P:defense response to bacterium"/>
    <property type="evidence" value="ECO:0007669"/>
    <property type="project" value="UniProtKB-KW"/>
</dbReference>
<dbReference type="Gene3D" id="2.40.10.10">
    <property type="entry name" value="Trypsin-like serine proteases"/>
    <property type="match status" value="1"/>
</dbReference>
<dbReference type="AlphaFoldDB" id="A0AA88I673"/>
<evidence type="ECO:0000313" key="17">
    <source>
        <dbReference type="Proteomes" id="UP001187531"/>
    </source>
</evidence>
<dbReference type="Pfam" id="PF00089">
    <property type="entry name" value="Trypsin"/>
    <property type="match status" value="1"/>
</dbReference>
<dbReference type="GO" id="GO:0004252">
    <property type="term" value="F:serine-type endopeptidase activity"/>
    <property type="evidence" value="ECO:0007669"/>
    <property type="project" value="InterPro"/>
</dbReference>
<evidence type="ECO:0000256" key="7">
    <source>
        <dbReference type="ARBA" id="ARBA00022670"/>
    </source>
</evidence>
<keyword evidence="17" id="KW-1185">Reference proteome</keyword>
<dbReference type="Proteomes" id="UP001187531">
    <property type="component" value="Unassembled WGS sequence"/>
</dbReference>
<dbReference type="InterPro" id="IPR043504">
    <property type="entry name" value="Peptidase_S1_PA_chymotrypsin"/>
</dbReference>
<dbReference type="InterPro" id="IPR009003">
    <property type="entry name" value="Peptidase_S1_PA"/>
</dbReference>
<feature type="disulfide bond" evidence="12">
    <location>
        <begin position="341"/>
        <end position="348"/>
    </location>
</feature>
<evidence type="ECO:0000256" key="14">
    <source>
        <dbReference type="SAM" id="SignalP"/>
    </source>
</evidence>
<evidence type="ECO:0000256" key="10">
    <source>
        <dbReference type="ARBA" id="ARBA00023157"/>
    </source>
</evidence>
<evidence type="ECO:0000259" key="15">
    <source>
        <dbReference type="PROSITE" id="PS50240"/>
    </source>
</evidence>
<keyword evidence="9 13" id="KW-0720">Serine protease</keyword>
<evidence type="ECO:0000256" key="6">
    <source>
        <dbReference type="ARBA" id="ARBA00022638"/>
    </source>
</evidence>
<dbReference type="EC" id="3.2.1.17" evidence="3"/>
<feature type="disulfide bond" evidence="12">
    <location>
        <begin position="394"/>
        <end position="400"/>
    </location>
</feature>
<dbReference type="PROSITE" id="PS50240">
    <property type="entry name" value="TRYPSIN_DOM"/>
    <property type="match status" value="1"/>
</dbReference>
<comment type="catalytic activity">
    <reaction evidence="1">
        <text>Hydrolysis of (1-&gt;4)-beta-linkages between N-acetylmuramic acid and N-acetyl-D-glucosamine residues in a peptidoglycan and between N-acetyl-D-glucosamine residues in chitodextrins.</text>
        <dbReference type="EC" id="3.2.1.17"/>
    </reaction>
</comment>
<evidence type="ECO:0000256" key="1">
    <source>
        <dbReference type="ARBA" id="ARBA00000632"/>
    </source>
</evidence>
<evidence type="ECO:0000256" key="11">
    <source>
        <dbReference type="ARBA" id="ARBA00023295"/>
    </source>
</evidence>
<reference evidence="16" key="1">
    <citation type="submission" date="2023-07" db="EMBL/GenBank/DDBJ databases">
        <title>Chromosome-level genome assembly of Artemia franciscana.</title>
        <authorList>
            <person name="Jo E."/>
        </authorList>
    </citation>
    <scope>NUCLEOTIDE SEQUENCE</scope>
    <source>
        <tissue evidence="16">Whole body</tissue>
    </source>
</reference>
<dbReference type="SUPFAM" id="SSF50494">
    <property type="entry name" value="Trypsin-like serine proteases"/>
    <property type="match status" value="1"/>
</dbReference>
<dbReference type="InterPro" id="IPR001314">
    <property type="entry name" value="Peptidase_S1A"/>
</dbReference>
<keyword evidence="7 13" id="KW-0645">Protease</keyword>
<accession>A0AA88I673</accession>
<keyword evidence="10 12" id="KW-1015">Disulfide bond</keyword>
<dbReference type="InterPro" id="IPR033116">
    <property type="entry name" value="TRYPSIN_SER"/>
</dbReference>
<keyword evidence="11" id="KW-0326">Glycosidase</keyword>
<gene>
    <name evidence="16" type="ORF">QYM36_010591</name>
</gene>
<dbReference type="EMBL" id="JAVRJZ010000012">
    <property type="protein sequence ID" value="KAK2716062.1"/>
    <property type="molecule type" value="Genomic_DNA"/>
</dbReference>
<dbReference type="PROSITE" id="PS51909">
    <property type="entry name" value="LYSOZYME_I"/>
    <property type="match status" value="1"/>
</dbReference>
<keyword evidence="5" id="KW-0929">Antimicrobial</keyword>
<comment type="caution">
    <text evidence="16">The sequence shown here is derived from an EMBL/GenBank/DDBJ whole genome shotgun (WGS) entry which is preliminary data.</text>
</comment>
<dbReference type="GO" id="GO:0006508">
    <property type="term" value="P:proteolysis"/>
    <property type="evidence" value="ECO:0007669"/>
    <property type="project" value="UniProtKB-KW"/>
</dbReference>
<dbReference type="Gene3D" id="1.10.530.10">
    <property type="match status" value="1"/>
</dbReference>
<evidence type="ECO:0000256" key="12">
    <source>
        <dbReference type="PIRSR" id="PIRSR608597-3"/>
    </source>
</evidence>
<sequence length="463" mass="51596">YCLLEAMFRIIGYATIYLLLLLVSCFEVIAQDDCGIYPDGLFLADRIVGGTGTEDGEVPWLVSISFQGQHKCGGSLISSKYVLTAAHCVDRSKPNELRLVMGIDNLVNSSFHKQEYSIEKIILHQSFRRGVGRKVTVNDIALLKIAEEVKLSEHLWYICLPSDELDKLEGTKATVSGFGAKRLSGELSDILLKVTIPVHNNSICKEIYSGKGIISSHLCAGALSGGLDACQGDSGGPLYYSKVGKKPKWTLIGIVSEGEGCGWEGKLGIYTRVSSYLQWIKQNRDDLEVKKIPNFVNVLFGQNNDTSNPPEKKVSVIEVPNLTTSSVLDKWKLPTCILCICEGATKNCTKESDIQRRQGFYGMFAMQKEYWLDGGKLRLREDDKLSPDAAFRRCATDVECSSNTVKTYLRKYKKDCNFDGNIDCDDYARLHYHGPTGCSSPNRQHRQYWKAYTACKNQILGNI</sequence>
<keyword evidence="4" id="KW-0964">Secreted</keyword>
<dbReference type="CDD" id="cd16890">
    <property type="entry name" value="lyz_i"/>
    <property type="match status" value="1"/>
</dbReference>
<evidence type="ECO:0000256" key="2">
    <source>
        <dbReference type="ARBA" id="ARBA00004613"/>
    </source>
</evidence>
<dbReference type="GO" id="GO:0031640">
    <property type="term" value="P:killing of cells of another organism"/>
    <property type="evidence" value="ECO:0007669"/>
    <property type="project" value="UniProtKB-KW"/>
</dbReference>
<evidence type="ECO:0000256" key="8">
    <source>
        <dbReference type="ARBA" id="ARBA00022801"/>
    </source>
</evidence>
<evidence type="ECO:0000256" key="9">
    <source>
        <dbReference type="ARBA" id="ARBA00022825"/>
    </source>
</evidence>
<dbReference type="PROSITE" id="PS00134">
    <property type="entry name" value="TRYPSIN_HIS"/>
    <property type="match status" value="1"/>
</dbReference>
<keyword evidence="8 13" id="KW-0378">Hydrolase</keyword>
<dbReference type="InterPro" id="IPR018114">
    <property type="entry name" value="TRYPSIN_HIS"/>
</dbReference>
<evidence type="ECO:0000256" key="13">
    <source>
        <dbReference type="RuleBase" id="RU363034"/>
    </source>
</evidence>
<dbReference type="PANTHER" id="PTHR24252">
    <property type="entry name" value="ACROSIN-RELATED"/>
    <property type="match status" value="1"/>
</dbReference>
<evidence type="ECO:0000256" key="3">
    <source>
        <dbReference type="ARBA" id="ARBA00012732"/>
    </source>
</evidence>
<dbReference type="GO" id="GO:0005576">
    <property type="term" value="C:extracellular region"/>
    <property type="evidence" value="ECO:0007669"/>
    <property type="project" value="UniProtKB-SubCell"/>
</dbReference>
<feature type="chain" id="PRO_5041721531" description="lysozyme" evidence="14">
    <location>
        <begin position="31"/>
        <end position="463"/>
    </location>
</feature>
<dbReference type="PROSITE" id="PS00135">
    <property type="entry name" value="TRYPSIN_SER"/>
    <property type="match status" value="1"/>
</dbReference>
<keyword evidence="6" id="KW-0081">Bacteriolytic enzyme</keyword>
<evidence type="ECO:0000256" key="4">
    <source>
        <dbReference type="ARBA" id="ARBA00022525"/>
    </source>
</evidence>
<dbReference type="Pfam" id="PF05497">
    <property type="entry name" value="Destabilase"/>
    <property type="match status" value="1"/>
</dbReference>
<dbReference type="SMART" id="SM00020">
    <property type="entry name" value="Tryp_SPc"/>
    <property type="match status" value="1"/>
</dbReference>
<evidence type="ECO:0000313" key="16">
    <source>
        <dbReference type="EMBL" id="KAK2716062.1"/>
    </source>
</evidence>
<feature type="signal peptide" evidence="14">
    <location>
        <begin position="1"/>
        <end position="30"/>
    </location>
</feature>
<dbReference type="PANTHER" id="PTHR24252:SF7">
    <property type="entry name" value="HYALIN"/>
    <property type="match status" value="1"/>
</dbReference>
<dbReference type="InterPro" id="IPR008597">
    <property type="entry name" value="Invert_lysozyme"/>
</dbReference>
<feature type="non-terminal residue" evidence="16">
    <location>
        <position position="1"/>
    </location>
</feature>
<dbReference type="FunFam" id="2.40.10.10:FF:000015">
    <property type="entry name" value="Atrial natriuretic peptide-converting enzyme"/>
    <property type="match status" value="1"/>
</dbReference>
<dbReference type="CDD" id="cd00190">
    <property type="entry name" value="Tryp_SPc"/>
    <property type="match status" value="1"/>
</dbReference>
<comment type="subcellular location">
    <subcellularLocation>
        <location evidence="2">Secreted</location>
    </subcellularLocation>
</comment>
<keyword evidence="14" id="KW-0732">Signal</keyword>
<organism evidence="16 17">
    <name type="scientific">Artemia franciscana</name>
    <name type="common">Brine shrimp</name>
    <name type="synonym">Artemia sanfranciscana</name>
    <dbReference type="NCBI Taxonomy" id="6661"/>
    <lineage>
        <taxon>Eukaryota</taxon>
        <taxon>Metazoa</taxon>
        <taxon>Ecdysozoa</taxon>
        <taxon>Arthropoda</taxon>
        <taxon>Crustacea</taxon>
        <taxon>Branchiopoda</taxon>
        <taxon>Anostraca</taxon>
        <taxon>Artemiidae</taxon>
        <taxon>Artemia</taxon>
    </lineage>
</organism>
<feature type="domain" description="Peptidase S1" evidence="15">
    <location>
        <begin position="47"/>
        <end position="285"/>
    </location>
</feature>
<dbReference type="InterPro" id="IPR001254">
    <property type="entry name" value="Trypsin_dom"/>
</dbReference>
<dbReference type="GO" id="GO:0003796">
    <property type="term" value="F:lysozyme activity"/>
    <property type="evidence" value="ECO:0007669"/>
    <property type="project" value="UniProtKB-EC"/>
</dbReference>
<proteinExistence type="predicted"/>
<dbReference type="PRINTS" id="PR00722">
    <property type="entry name" value="CHYMOTRYPSIN"/>
</dbReference>
<name>A0AA88I673_ARTSF</name>
<protein>
    <recommendedName>
        <fullName evidence="3">lysozyme</fullName>
        <ecNumber evidence="3">3.2.1.17</ecNumber>
    </recommendedName>
</protein>